<feature type="transmembrane region" description="Helical" evidence="13">
    <location>
        <begin position="276"/>
        <end position="293"/>
    </location>
</feature>
<comment type="cofactor">
    <cofactor evidence="1">
        <name>Zn(2+)</name>
        <dbReference type="ChEBI" id="CHEBI:29105"/>
    </cofactor>
</comment>
<feature type="compositionally biased region" description="Pro residues" evidence="12">
    <location>
        <begin position="10"/>
        <end position="41"/>
    </location>
</feature>
<evidence type="ECO:0000313" key="16">
    <source>
        <dbReference type="Proteomes" id="UP000008229"/>
    </source>
</evidence>
<keyword evidence="16" id="KW-1185">Reference proteome</keyword>
<dbReference type="CDD" id="cd06160">
    <property type="entry name" value="S2P-M50_like_2"/>
    <property type="match status" value="1"/>
</dbReference>
<evidence type="ECO:0000259" key="14">
    <source>
        <dbReference type="Pfam" id="PF02163"/>
    </source>
</evidence>
<dbReference type="GO" id="GO:0016020">
    <property type="term" value="C:membrane"/>
    <property type="evidence" value="ECO:0007669"/>
    <property type="project" value="UniProtKB-SubCell"/>
</dbReference>
<dbReference type="OrthoDB" id="9781963at2"/>
<sequence length="305" mass="32781">MEQRADWLPPTSPTPASTPAPPATPAVWETPPPHDPQPQQEPPRGRSRLRRLFGPLIVGGALVLRLLGPLKGLLLALPKLKLLSTSGSMLVSVAAYSLIWGWQFALGFVLLLLVHEMGHVIQLRREGIPASAPMFIPFLGAVVAAKSLGDNAAAEARVGLAGPILGSLGAALLVPVWLATGNEFWQALAFTGFFLNLFNLLPVVPLDGGRAMAAMSPWMWFVGLFAIVGVAFAFPNPIIILIALLAAYETWRRWKALREGGERAAAYYRVTRGQRIAVVVVYIGLIVALAVGMDLTHLERALSDA</sequence>
<dbReference type="Proteomes" id="UP000008229">
    <property type="component" value="Chromosome"/>
</dbReference>
<keyword evidence="11 13" id="KW-0472">Membrane</keyword>
<dbReference type="Pfam" id="PF02163">
    <property type="entry name" value="Peptidase_M50"/>
    <property type="match status" value="2"/>
</dbReference>
<comment type="subcellular location">
    <subcellularLocation>
        <location evidence="2">Membrane</location>
        <topology evidence="2">Multi-pass membrane protein</topology>
    </subcellularLocation>
</comment>
<feature type="transmembrane region" description="Helical" evidence="13">
    <location>
        <begin position="218"/>
        <end position="248"/>
    </location>
</feature>
<evidence type="ECO:0000256" key="8">
    <source>
        <dbReference type="ARBA" id="ARBA00022833"/>
    </source>
</evidence>
<feature type="transmembrane region" description="Helical" evidence="13">
    <location>
        <begin position="127"/>
        <end position="148"/>
    </location>
</feature>
<proteinExistence type="inferred from homology"/>
<evidence type="ECO:0000256" key="6">
    <source>
        <dbReference type="ARBA" id="ARBA00022723"/>
    </source>
</evidence>
<feature type="transmembrane region" description="Helical" evidence="13">
    <location>
        <begin position="187"/>
        <end position="206"/>
    </location>
</feature>
<evidence type="ECO:0000256" key="1">
    <source>
        <dbReference type="ARBA" id="ARBA00001947"/>
    </source>
</evidence>
<feature type="domain" description="Peptidase M50" evidence="14">
    <location>
        <begin position="183"/>
        <end position="216"/>
    </location>
</feature>
<organism evidence="15 16">
    <name type="scientific">Conexibacter woesei (strain DSM 14684 / CCUG 47730 / CIP 108061 / JCM 11494 / NBRC 100937 / ID131577)</name>
    <dbReference type="NCBI Taxonomy" id="469383"/>
    <lineage>
        <taxon>Bacteria</taxon>
        <taxon>Bacillati</taxon>
        <taxon>Actinomycetota</taxon>
        <taxon>Thermoleophilia</taxon>
        <taxon>Solirubrobacterales</taxon>
        <taxon>Conexibacteraceae</taxon>
        <taxon>Conexibacter</taxon>
    </lineage>
</organism>
<reference evidence="16" key="2">
    <citation type="submission" date="2010-01" db="EMBL/GenBank/DDBJ databases">
        <title>The complete genome of Conexibacter woesei DSM 14684.</title>
        <authorList>
            <consortium name="US DOE Joint Genome Institute (JGI-PGF)"/>
            <person name="Lucas S."/>
            <person name="Copeland A."/>
            <person name="Lapidus A."/>
            <person name="Glavina del Rio T."/>
            <person name="Dalin E."/>
            <person name="Tice H."/>
            <person name="Bruce D."/>
            <person name="Goodwin L."/>
            <person name="Pitluck S."/>
            <person name="Kyrpides N."/>
            <person name="Mavromatis K."/>
            <person name="Ivanova N."/>
            <person name="Mikhailova N."/>
            <person name="Chertkov O."/>
            <person name="Brettin T."/>
            <person name="Detter J.C."/>
            <person name="Han C."/>
            <person name="Larimer F."/>
            <person name="Land M."/>
            <person name="Hauser L."/>
            <person name="Markowitz V."/>
            <person name="Cheng J.-F."/>
            <person name="Hugenholtz P."/>
            <person name="Woyke T."/>
            <person name="Wu D."/>
            <person name="Pukall R."/>
            <person name="Steenblock K."/>
            <person name="Schneider S."/>
            <person name="Klenk H.-P."/>
            <person name="Eisen J.A."/>
        </authorList>
    </citation>
    <scope>NUCLEOTIDE SEQUENCE [LARGE SCALE GENOMIC DNA]</scope>
    <source>
        <strain evidence="16">DSM 14684 / CIP 108061 / JCM 11494 / NBRC 100937 / ID131577</strain>
    </source>
</reference>
<dbReference type="EMBL" id="CP001854">
    <property type="protein sequence ID" value="ADB52992.1"/>
    <property type="molecule type" value="Genomic_DNA"/>
</dbReference>
<keyword evidence="6" id="KW-0479">Metal-binding</keyword>
<keyword evidence="5 13" id="KW-0812">Transmembrane</keyword>
<evidence type="ECO:0000256" key="10">
    <source>
        <dbReference type="ARBA" id="ARBA00023049"/>
    </source>
</evidence>
<evidence type="ECO:0000256" key="3">
    <source>
        <dbReference type="ARBA" id="ARBA00007931"/>
    </source>
</evidence>
<reference evidence="15 16" key="1">
    <citation type="journal article" date="2010" name="Stand. Genomic Sci.">
        <title>Complete genome sequence of Conexibacter woesei type strain (ID131577).</title>
        <authorList>
            <person name="Pukall R."/>
            <person name="Lapidus A."/>
            <person name="Glavina Del Rio T."/>
            <person name="Copeland A."/>
            <person name="Tice H."/>
            <person name="Cheng J.-F."/>
            <person name="Lucas S."/>
            <person name="Chen F."/>
            <person name="Nolan M."/>
            <person name="Bruce D."/>
            <person name="Goodwin L."/>
            <person name="Pitluck S."/>
            <person name="Mavromatis K."/>
            <person name="Ivanova N."/>
            <person name="Ovchinnikova G."/>
            <person name="Pati A."/>
            <person name="Chen A."/>
            <person name="Palaniappan K."/>
            <person name="Land M."/>
            <person name="Hauser L."/>
            <person name="Chang Y.-J."/>
            <person name="Jeffries C.D."/>
            <person name="Chain P."/>
            <person name="Meincke L."/>
            <person name="Sims D."/>
            <person name="Brettin T."/>
            <person name="Detter J.C."/>
            <person name="Rohde M."/>
            <person name="Goeker M."/>
            <person name="Bristow J."/>
            <person name="Eisen J.A."/>
            <person name="Markowitz V."/>
            <person name="Kyrpides N.C."/>
            <person name="Klenk H.-P."/>
            <person name="Hugenholtz P."/>
        </authorList>
    </citation>
    <scope>NUCLEOTIDE SEQUENCE [LARGE SCALE GENOMIC DNA]</scope>
    <source>
        <strain evidence="16">DSM 14684 / CIP 108061 / JCM 11494 / NBRC 100937 / ID131577</strain>
    </source>
</reference>
<dbReference type="RefSeq" id="WP_012936043.1">
    <property type="nucleotide sequence ID" value="NC_013739.1"/>
</dbReference>
<dbReference type="STRING" id="469383.Cwoe_4579"/>
<feature type="region of interest" description="Disordered" evidence="12">
    <location>
        <begin position="1"/>
        <end position="46"/>
    </location>
</feature>
<evidence type="ECO:0000313" key="15">
    <source>
        <dbReference type="EMBL" id="ADB52992.1"/>
    </source>
</evidence>
<dbReference type="GO" id="GO:0046872">
    <property type="term" value="F:metal ion binding"/>
    <property type="evidence" value="ECO:0007669"/>
    <property type="project" value="UniProtKB-KW"/>
</dbReference>
<evidence type="ECO:0000256" key="9">
    <source>
        <dbReference type="ARBA" id="ARBA00022989"/>
    </source>
</evidence>
<feature type="transmembrane region" description="Helical" evidence="13">
    <location>
        <begin position="90"/>
        <end position="115"/>
    </location>
</feature>
<feature type="domain" description="Peptidase M50" evidence="14">
    <location>
        <begin position="104"/>
        <end position="176"/>
    </location>
</feature>
<gene>
    <name evidence="15" type="ordered locus">Cwoe_4579</name>
</gene>
<keyword evidence="10" id="KW-0482">Metalloprotease</keyword>
<evidence type="ECO:0000256" key="7">
    <source>
        <dbReference type="ARBA" id="ARBA00022801"/>
    </source>
</evidence>
<keyword evidence="8" id="KW-0862">Zinc</keyword>
<dbReference type="GO" id="GO:0006508">
    <property type="term" value="P:proteolysis"/>
    <property type="evidence" value="ECO:0007669"/>
    <property type="project" value="UniProtKB-KW"/>
</dbReference>
<evidence type="ECO:0000256" key="5">
    <source>
        <dbReference type="ARBA" id="ARBA00022692"/>
    </source>
</evidence>
<comment type="similarity">
    <text evidence="3">Belongs to the peptidase M50B family.</text>
</comment>
<dbReference type="eggNOG" id="COG1994">
    <property type="taxonomic scope" value="Bacteria"/>
</dbReference>
<keyword evidence="7" id="KW-0378">Hydrolase</keyword>
<accession>D3F8Z7</accession>
<feature type="transmembrane region" description="Helical" evidence="13">
    <location>
        <begin position="160"/>
        <end position="180"/>
    </location>
</feature>
<dbReference type="AlphaFoldDB" id="D3F8Z7"/>
<protein>
    <submittedName>
        <fullName evidence="15">Peptidase M50</fullName>
    </submittedName>
</protein>
<dbReference type="PANTHER" id="PTHR39188:SF3">
    <property type="entry name" value="STAGE IV SPORULATION PROTEIN FB"/>
    <property type="match status" value="1"/>
</dbReference>
<keyword evidence="4" id="KW-0645">Protease</keyword>
<evidence type="ECO:0000256" key="4">
    <source>
        <dbReference type="ARBA" id="ARBA00022670"/>
    </source>
</evidence>
<dbReference type="PANTHER" id="PTHR39188">
    <property type="entry name" value="MEMBRANE-ASSOCIATED ZINC METALLOPROTEASE M50B"/>
    <property type="match status" value="1"/>
</dbReference>
<dbReference type="HOGENOM" id="CLU_075029_0_0_11"/>
<name>D3F8Z7_CONWI</name>
<evidence type="ECO:0000256" key="11">
    <source>
        <dbReference type="ARBA" id="ARBA00023136"/>
    </source>
</evidence>
<evidence type="ECO:0000256" key="2">
    <source>
        <dbReference type="ARBA" id="ARBA00004141"/>
    </source>
</evidence>
<evidence type="ECO:0000256" key="13">
    <source>
        <dbReference type="SAM" id="Phobius"/>
    </source>
</evidence>
<dbReference type="GO" id="GO:0008237">
    <property type="term" value="F:metallopeptidase activity"/>
    <property type="evidence" value="ECO:0007669"/>
    <property type="project" value="UniProtKB-KW"/>
</dbReference>
<keyword evidence="9 13" id="KW-1133">Transmembrane helix</keyword>
<feature type="transmembrane region" description="Helical" evidence="13">
    <location>
        <begin position="52"/>
        <end position="70"/>
    </location>
</feature>
<evidence type="ECO:0000256" key="12">
    <source>
        <dbReference type="SAM" id="MobiDB-lite"/>
    </source>
</evidence>
<dbReference type="KEGG" id="cwo:Cwoe_4579"/>
<dbReference type="InterPro" id="IPR008915">
    <property type="entry name" value="Peptidase_M50"/>
</dbReference>